<keyword evidence="3" id="KW-0812">Transmembrane</keyword>
<sequence length="423" mass="45038">MEDGQNQRQLQAYMSGLREGFARGRGGPGCHGRGLFGAGHGCHGRGLFGAGRGLPSGAVVVTGSGGRGGMLGGADCGEPGSVGRVWAGHGEGGAPLGHAGRGARGGGEHEGRGDQISSLAGHARGAPGGGRHSAGRGLNGGGLGGVGRGGQDGGFAGGGPITRSRSRERRRVAGEAAADGRAAGEPASGTPAAGQPSAEAPASEEPACALGPKVTPSSLEMSSSTSHAGDDSDKSVHTFTYSGDSSDYLSDSDNDLPPEMEERHWRGIDRSTDERCAHGRPRRKVCWGGRNTGRRFLGYRLEEDGKQCSYVKWIDPEWPERVQVSFKKLWHQSNQFMRARRHCSNELRDALAAKVNMERRLKESEEAMERRMKQMVDELKRWIVLAKLSQARWLSSEGEKKRVWMLVGILVCVMILYLIIHKN</sequence>
<accession>A0A5J9V7E0</accession>
<name>A0A5J9V7E0_9POAL</name>
<dbReference type="PANTHER" id="PTHR35163">
    <property type="entry name" value="OS02G0467300 PROTEIN"/>
    <property type="match status" value="1"/>
</dbReference>
<keyword evidence="1" id="KW-0175">Coiled coil</keyword>
<proteinExistence type="predicted"/>
<feature type="non-terminal residue" evidence="4">
    <location>
        <position position="1"/>
    </location>
</feature>
<evidence type="ECO:0000256" key="3">
    <source>
        <dbReference type="SAM" id="Phobius"/>
    </source>
</evidence>
<dbReference type="OrthoDB" id="693808at2759"/>
<dbReference type="Proteomes" id="UP000324897">
    <property type="component" value="Chromosome 1"/>
</dbReference>
<comment type="caution">
    <text evidence="4">The sequence shown here is derived from an EMBL/GenBank/DDBJ whole genome shotgun (WGS) entry which is preliminary data.</text>
</comment>
<evidence type="ECO:0008006" key="6">
    <source>
        <dbReference type="Google" id="ProtNLM"/>
    </source>
</evidence>
<feature type="compositionally biased region" description="Acidic residues" evidence="2">
    <location>
        <begin position="250"/>
        <end position="259"/>
    </location>
</feature>
<feature type="compositionally biased region" description="Low complexity" evidence="2">
    <location>
        <begin position="217"/>
        <end position="226"/>
    </location>
</feature>
<keyword evidence="3" id="KW-0472">Membrane</keyword>
<dbReference type="Gramene" id="TVU31999">
    <property type="protein sequence ID" value="TVU31999"/>
    <property type="gene ID" value="EJB05_23715"/>
</dbReference>
<feature type="transmembrane region" description="Helical" evidence="3">
    <location>
        <begin position="403"/>
        <end position="420"/>
    </location>
</feature>
<evidence type="ECO:0000256" key="1">
    <source>
        <dbReference type="SAM" id="Coils"/>
    </source>
</evidence>
<dbReference type="AlphaFoldDB" id="A0A5J9V7E0"/>
<feature type="compositionally biased region" description="Gly residues" evidence="2">
    <location>
        <begin position="126"/>
        <end position="160"/>
    </location>
</feature>
<feature type="coiled-coil region" evidence="1">
    <location>
        <begin position="347"/>
        <end position="378"/>
    </location>
</feature>
<feature type="compositionally biased region" description="Low complexity" evidence="2">
    <location>
        <begin position="174"/>
        <end position="209"/>
    </location>
</feature>
<evidence type="ECO:0000313" key="4">
    <source>
        <dbReference type="EMBL" id="TVU31999.1"/>
    </source>
</evidence>
<evidence type="ECO:0000313" key="5">
    <source>
        <dbReference type="Proteomes" id="UP000324897"/>
    </source>
</evidence>
<keyword evidence="3" id="KW-1133">Transmembrane helix</keyword>
<gene>
    <name evidence="4" type="ORF">EJB05_23715</name>
</gene>
<reference evidence="4 5" key="1">
    <citation type="journal article" date="2019" name="Sci. Rep.">
        <title>A high-quality genome of Eragrostis curvula grass provides insights into Poaceae evolution and supports new strategies to enhance forage quality.</title>
        <authorList>
            <person name="Carballo J."/>
            <person name="Santos B.A.C.M."/>
            <person name="Zappacosta D."/>
            <person name="Garbus I."/>
            <person name="Selva J.P."/>
            <person name="Gallo C.A."/>
            <person name="Diaz A."/>
            <person name="Albertini E."/>
            <person name="Caccamo M."/>
            <person name="Echenique V."/>
        </authorList>
    </citation>
    <scope>NUCLEOTIDE SEQUENCE [LARGE SCALE GENOMIC DNA]</scope>
    <source>
        <strain evidence="5">cv. Victoria</strain>
        <tissue evidence="4">Leaf</tissue>
    </source>
</reference>
<protein>
    <recommendedName>
        <fullName evidence="6">Zinc finger GRF-type domain-containing protein</fullName>
    </recommendedName>
</protein>
<feature type="compositionally biased region" description="Gly residues" evidence="2">
    <location>
        <begin position="89"/>
        <end position="105"/>
    </location>
</feature>
<organism evidence="4 5">
    <name type="scientific">Eragrostis curvula</name>
    <name type="common">weeping love grass</name>
    <dbReference type="NCBI Taxonomy" id="38414"/>
    <lineage>
        <taxon>Eukaryota</taxon>
        <taxon>Viridiplantae</taxon>
        <taxon>Streptophyta</taxon>
        <taxon>Embryophyta</taxon>
        <taxon>Tracheophyta</taxon>
        <taxon>Spermatophyta</taxon>
        <taxon>Magnoliopsida</taxon>
        <taxon>Liliopsida</taxon>
        <taxon>Poales</taxon>
        <taxon>Poaceae</taxon>
        <taxon>PACMAD clade</taxon>
        <taxon>Chloridoideae</taxon>
        <taxon>Eragrostideae</taxon>
        <taxon>Eragrostidinae</taxon>
        <taxon>Eragrostis</taxon>
    </lineage>
</organism>
<dbReference type="PANTHER" id="PTHR35163:SF12">
    <property type="entry name" value="OS05G0134500 PROTEIN"/>
    <property type="match status" value="1"/>
</dbReference>
<feature type="region of interest" description="Disordered" evidence="2">
    <location>
        <begin position="89"/>
        <end position="265"/>
    </location>
</feature>
<keyword evidence="5" id="KW-1185">Reference proteome</keyword>
<evidence type="ECO:0000256" key="2">
    <source>
        <dbReference type="SAM" id="MobiDB-lite"/>
    </source>
</evidence>
<dbReference type="EMBL" id="RWGY01000011">
    <property type="protein sequence ID" value="TVU31999.1"/>
    <property type="molecule type" value="Genomic_DNA"/>
</dbReference>